<evidence type="ECO:0000256" key="5">
    <source>
        <dbReference type="ARBA" id="ARBA00023040"/>
    </source>
</evidence>
<accession>A0AAU9XG48</accession>
<comment type="subcellular location">
    <subcellularLocation>
        <location evidence="1">Cell membrane</location>
        <topology evidence="1">Multi-pass membrane protein</topology>
    </subcellularLocation>
</comment>
<feature type="transmembrane region" description="Helical" evidence="10">
    <location>
        <begin position="41"/>
        <end position="60"/>
    </location>
</feature>
<dbReference type="SUPFAM" id="SSF81321">
    <property type="entry name" value="Family A G protein-coupled receptor-like"/>
    <property type="match status" value="1"/>
</dbReference>
<dbReference type="InterPro" id="IPR050569">
    <property type="entry name" value="TAAR"/>
</dbReference>
<feature type="transmembrane region" description="Helical" evidence="10">
    <location>
        <begin position="153"/>
        <end position="177"/>
    </location>
</feature>
<dbReference type="PRINTS" id="PR00237">
    <property type="entry name" value="GPCRRHODOPSN"/>
</dbReference>
<evidence type="ECO:0000259" key="11">
    <source>
        <dbReference type="PROSITE" id="PS50262"/>
    </source>
</evidence>
<keyword evidence="3 9" id="KW-0812">Transmembrane</keyword>
<dbReference type="PANTHER" id="PTHR24249">
    <property type="entry name" value="HISTAMINE RECEPTOR-RELATED G-PROTEIN COUPLED RECEPTOR"/>
    <property type="match status" value="1"/>
</dbReference>
<protein>
    <recommendedName>
        <fullName evidence="11">G-protein coupled receptors family 1 profile domain-containing protein</fullName>
    </recommendedName>
</protein>
<sequence>MEAEDLYWIFGWLFTAVAISGNTLVIYLILAKRHLRKKPNWFILSLATADLFVGFTYIPPFYACREWFSCSEHVWFVRKTIQWLFLYASVCNLFILTLDRYIAVTSPLKHKRCLTLGRIAILALTAWFIPVIFRVCIYTPIYLKNKEIASKYLVPLFMVMFEFVLCIALPFFTFRMVHIVRNLRKSRGNSENLEHSSIMELRSSTIRIHVSEERRRNYNINVVVCVVILFIICYSVNLYTSVCTVFNLCSISQELWYIRNLLLVANSALNPVAYALLKRDMKRAILALGRSKSNNQVSPVSVVN</sequence>
<evidence type="ECO:0000256" key="9">
    <source>
        <dbReference type="RuleBase" id="RU000688"/>
    </source>
</evidence>
<evidence type="ECO:0000256" key="6">
    <source>
        <dbReference type="ARBA" id="ARBA00023136"/>
    </source>
</evidence>
<feature type="transmembrane region" description="Helical" evidence="10">
    <location>
        <begin position="6"/>
        <end position="29"/>
    </location>
</feature>
<dbReference type="InterPro" id="IPR017452">
    <property type="entry name" value="GPCR_Rhodpsn_7TM"/>
</dbReference>
<evidence type="ECO:0000256" key="3">
    <source>
        <dbReference type="ARBA" id="ARBA00022692"/>
    </source>
</evidence>
<evidence type="ECO:0000256" key="10">
    <source>
        <dbReference type="SAM" id="Phobius"/>
    </source>
</evidence>
<dbReference type="GO" id="GO:0005886">
    <property type="term" value="C:plasma membrane"/>
    <property type="evidence" value="ECO:0007669"/>
    <property type="project" value="UniProtKB-SubCell"/>
</dbReference>
<keyword evidence="2" id="KW-1003">Cell membrane</keyword>
<feature type="transmembrane region" description="Helical" evidence="10">
    <location>
        <begin position="257"/>
        <end position="277"/>
    </location>
</feature>
<dbReference type="CDD" id="cd00637">
    <property type="entry name" value="7tm_classA_rhodopsin-like"/>
    <property type="match status" value="1"/>
</dbReference>
<organism evidence="12 13">
    <name type="scientific">Pocillopora meandrina</name>
    <dbReference type="NCBI Taxonomy" id="46732"/>
    <lineage>
        <taxon>Eukaryota</taxon>
        <taxon>Metazoa</taxon>
        <taxon>Cnidaria</taxon>
        <taxon>Anthozoa</taxon>
        <taxon>Hexacorallia</taxon>
        <taxon>Scleractinia</taxon>
        <taxon>Astrocoeniina</taxon>
        <taxon>Pocilloporidae</taxon>
        <taxon>Pocillopora</taxon>
    </lineage>
</organism>
<keyword evidence="6 10" id="KW-0472">Membrane</keyword>
<dbReference type="AlphaFoldDB" id="A0AAU9XG48"/>
<reference evidence="12 13" key="1">
    <citation type="submission" date="2022-05" db="EMBL/GenBank/DDBJ databases">
        <authorList>
            <consortium name="Genoscope - CEA"/>
            <person name="William W."/>
        </authorList>
    </citation>
    <scope>NUCLEOTIDE SEQUENCE [LARGE SCALE GENOMIC DNA]</scope>
</reference>
<evidence type="ECO:0000313" key="12">
    <source>
        <dbReference type="EMBL" id="CAH3145082.1"/>
    </source>
</evidence>
<keyword evidence="7 9" id="KW-0675">Receptor</keyword>
<keyword evidence="8 9" id="KW-0807">Transducer</keyword>
<evidence type="ECO:0000313" key="13">
    <source>
        <dbReference type="Proteomes" id="UP001159428"/>
    </source>
</evidence>
<dbReference type="Gene3D" id="1.20.1070.10">
    <property type="entry name" value="Rhodopsin 7-helix transmembrane proteins"/>
    <property type="match status" value="1"/>
</dbReference>
<evidence type="ECO:0000256" key="1">
    <source>
        <dbReference type="ARBA" id="ARBA00004651"/>
    </source>
</evidence>
<dbReference type="GO" id="GO:0004930">
    <property type="term" value="F:G protein-coupled receptor activity"/>
    <property type="evidence" value="ECO:0007669"/>
    <property type="project" value="UniProtKB-KW"/>
</dbReference>
<evidence type="ECO:0000256" key="8">
    <source>
        <dbReference type="ARBA" id="ARBA00023224"/>
    </source>
</evidence>
<evidence type="ECO:0000256" key="4">
    <source>
        <dbReference type="ARBA" id="ARBA00022989"/>
    </source>
</evidence>
<name>A0AAU9XG48_9CNID</name>
<feature type="transmembrane region" description="Helical" evidence="10">
    <location>
        <begin position="119"/>
        <end position="141"/>
    </location>
</feature>
<dbReference type="Pfam" id="PF00001">
    <property type="entry name" value="7tm_1"/>
    <property type="match status" value="1"/>
</dbReference>
<keyword evidence="5 9" id="KW-0297">G-protein coupled receptor</keyword>
<dbReference type="EMBL" id="CALNXJ010000040">
    <property type="protein sequence ID" value="CAH3145082.1"/>
    <property type="molecule type" value="Genomic_DNA"/>
</dbReference>
<dbReference type="Proteomes" id="UP001159428">
    <property type="component" value="Unassembled WGS sequence"/>
</dbReference>
<comment type="caution">
    <text evidence="12">The sequence shown here is derived from an EMBL/GenBank/DDBJ whole genome shotgun (WGS) entry which is preliminary data.</text>
</comment>
<feature type="domain" description="G-protein coupled receptors family 1 profile" evidence="11">
    <location>
        <begin position="21"/>
        <end position="274"/>
    </location>
</feature>
<keyword evidence="13" id="KW-1185">Reference proteome</keyword>
<keyword evidence="4 10" id="KW-1133">Transmembrane helix</keyword>
<dbReference type="PROSITE" id="PS50262">
    <property type="entry name" value="G_PROTEIN_RECEP_F1_2"/>
    <property type="match status" value="1"/>
</dbReference>
<gene>
    <name evidence="12" type="ORF">PMEA_00022349</name>
</gene>
<dbReference type="PANTHER" id="PTHR24249:SF372">
    <property type="entry name" value="G-PROTEIN COUPLED RECEPTORS FAMILY 1 PROFILE DOMAIN-CONTAINING PROTEIN"/>
    <property type="match status" value="1"/>
</dbReference>
<comment type="similarity">
    <text evidence="9">Belongs to the G-protein coupled receptor 1 family.</text>
</comment>
<evidence type="ECO:0000256" key="7">
    <source>
        <dbReference type="ARBA" id="ARBA00023170"/>
    </source>
</evidence>
<feature type="transmembrane region" description="Helical" evidence="10">
    <location>
        <begin position="80"/>
        <end position="98"/>
    </location>
</feature>
<proteinExistence type="inferred from homology"/>
<dbReference type="PROSITE" id="PS00237">
    <property type="entry name" value="G_PROTEIN_RECEP_F1_1"/>
    <property type="match status" value="1"/>
</dbReference>
<dbReference type="InterPro" id="IPR000276">
    <property type="entry name" value="GPCR_Rhodpsn"/>
</dbReference>
<feature type="transmembrane region" description="Helical" evidence="10">
    <location>
        <begin position="218"/>
        <end position="237"/>
    </location>
</feature>
<evidence type="ECO:0000256" key="2">
    <source>
        <dbReference type="ARBA" id="ARBA00022475"/>
    </source>
</evidence>